<feature type="domain" description="Penicillin-binding protein transpeptidase" evidence="13">
    <location>
        <begin position="307"/>
        <end position="549"/>
    </location>
</feature>
<dbReference type="NCBIfam" id="TIGR02073">
    <property type="entry name" value="PBP_1c"/>
    <property type="match status" value="1"/>
</dbReference>
<comment type="similarity">
    <text evidence="2">In the C-terminal section; belongs to the transpeptidase family.</text>
</comment>
<dbReference type="InterPro" id="IPR036950">
    <property type="entry name" value="PBP_transglycosylase"/>
</dbReference>
<sequence length="704" mass="77017">MTDGKAVLQRVGRILGGSACLLLLAAVLLDWIYPPDLSGLSQQSTVVEAEDGSVLRAFTTPGGIWRYPVDRGAVDPKFERFLIAYEDRRFGHHPGVDPLALFRAIGQALQAGHTVSGASTLTMQVARLLEPRLRTVPAKLIEMARAVQLQWHYKSDEILGFYMSLAPYGGNLEGIRAASLAYFGKEPKHLTDAEAALLVALPQSPERQRPDRNLAAARHGRDKILQRLLSAGVIDEPAYRAALSEAVPTRRRPAPIDAPHLAQRLIGQDRQQTGGTIETTLDADLQRRLQLLVARHQRLLEPAASIAALVVENDTRDVRAYIGSSDFFADQRFGQNDMVTATRSPGSALKPFIYGMGFDDLLIHPETVMQDIPMRFGDYAPQNFDNLFRGDLTAREALQSSRNLPAVALLDRIGPARFVQRLHDVRITLQLPPEATTPGLPIALGGVGISLENLVTLYAGLANQGQVKPLHLQPAITMTTDDGETLFSPVAAYYLTQILNDTPPPPSWLAGSNRRDATRVAYKTGTSYGYRDAWAVGYNERYTIGVWVGRPDGSFSPDRMGRDTAAPILFEAFDQLPAARCALPNRAPSGVILSDTLGLPANLRRYQSAAQLAAAAQEHQSDLKLQFPIDGATVEMQRENGKTEPLVLRASGGAMPLRWLVNGHPVEALPYRRQTEWQPDGNGAVRVTVIDREGNSASASVWLQ</sequence>
<keyword evidence="4" id="KW-0121">Carboxypeptidase</keyword>
<keyword evidence="12" id="KW-1133">Transmembrane helix</keyword>
<dbReference type="RefSeq" id="WP_320508174.1">
    <property type="nucleotide sequence ID" value="NZ_JAXCLW010000002.1"/>
</dbReference>
<dbReference type="PANTHER" id="PTHR32282:SF15">
    <property type="entry name" value="PENICILLIN-BINDING PROTEIN 1C"/>
    <property type="match status" value="1"/>
</dbReference>
<comment type="catalytic activity">
    <reaction evidence="11">
        <text>[GlcNAc-(1-&gt;4)-Mur2Ac(oyl-L-Ala-gamma-D-Glu-L-Lys-D-Ala-D-Ala)](n)-di-trans,octa-cis-undecaprenyl diphosphate + beta-D-GlcNAc-(1-&gt;4)-Mur2Ac(oyl-L-Ala-gamma-D-Glu-L-Lys-D-Ala-D-Ala)-di-trans,octa-cis-undecaprenyl diphosphate = [GlcNAc-(1-&gt;4)-Mur2Ac(oyl-L-Ala-gamma-D-Glu-L-Lys-D-Ala-D-Ala)](n+1)-di-trans,octa-cis-undecaprenyl diphosphate + di-trans,octa-cis-undecaprenyl diphosphate + H(+)</text>
        <dbReference type="Rhea" id="RHEA:23708"/>
        <dbReference type="Rhea" id="RHEA-COMP:9602"/>
        <dbReference type="Rhea" id="RHEA-COMP:9603"/>
        <dbReference type="ChEBI" id="CHEBI:15378"/>
        <dbReference type="ChEBI" id="CHEBI:58405"/>
        <dbReference type="ChEBI" id="CHEBI:60033"/>
        <dbReference type="ChEBI" id="CHEBI:78435"/>
        <dbReference type="EC" id="2.4.99.28"/>
    </reaction>
</comment>
<keyword evidence="12" id="KW-0812">Transmembrane</keyword>
<dbReference type="InterPro" id="IPR012338">
    <property type="entry name" value="Beta-lactam/transpept-like"/>
</dbReference>
<evidence type="ECO:0000256" key="4">
    <source>
        <dbReference type="ARBA" id="ARBA00022645"/>
    </source>
</evidence>
<keyword evidence="12" id="KW-0472">Membrane</keyword>
<evidence type="ECO:0000256" key="10">
    <source>
        <dbReference type="ARBA" id="ARBA00044770"/>
    </source>
</evidence>
<protein>
    <recommendedName>
        <fullName evidence="10">peptidoglycan glycosyltransferase</fullName>
        <ecNumber evidence="10">2.4.99.28</ecNumber>
    </recommendedName>
</protein>
<evidence type="ECO:0000256" key="2">
    <source>
        <dbReference type="ARBA" id="ARBA00007090"/>
    </source>
</evidence>
<comment type="caution">
    <text evidence="16">The sequence shown here is derived from an EMBL/GenBank/DDBJ whole genome shotgun (WGS) entry which is preliminary data.</text>
</comment>
<evidence type="ECO:0000256" key="12">
    <source>
        <dbReference type="SAM" id="Phobius"/>
    </source>
</evidence>
<evidence type="ECO:0000313" key="16">
    <source>
        <dbReference type="EMBL" id="MDY0883126.1"/>
    </source>
</evidence>
<reference evidence="16 17" key="1">
    <citation type="journal article" date="2016" name="Antonie Van Leeuwenhoek">
        <title>Dongia soli sp. nov., isolated from soil from Dokdo, Korea.</title>
        <authorList>
            <person name="Kim D.U."/>
            <person name="Lee H."/>
            <person name="Kim H."/>
            <person name="Kim S.G."/>
            <person name="Ka J.O."/>
        </authorList>
    </citation>
    <scope>NUCLEOTIDE SEQUENCE [LARGE SCALE GENOMIC DNA]</scope>
    <source>
        <strain evidence="16 17">D78</strain>
    </source>
</reference>
<organism evidence="16 17">
    <name type="scientific">Dongia soli</name>
    <dbReference type="NCBI Taxonomy" id="600628"/>
    <lineage>
        <taxon>Bacteria</taxon>
        <taxon>Pseudomonadati</taxon>
        <taxon>Pseudomonadota</taxon>
        <taxon>Alphaproteobacteria</taxon>
        <taxon>Rhodospirillales</taxon>
        <taxon>Dongiaceae</taxon>
        <taxon>Dongia</taxon>
    </lineage>
</organism>
<dbReference type="Gene3D" id="1.10.3810.10">
    <property type="entry name" value="Biosynthetic peptidoglycan transglycosylase-like"/>
    <property type="match status" value="1"/>
</dbReference>
<dbReference type="EC" id="2.4.99.28" evidence="10"/>
<keyword evidence="8" id="KW-0378">Hydrolase</keyword>
<keyword evidence="9" id="KW-0511">Multifunctional enzyme</keyword>
<evidence type="ECO:0000256" key="7">
    <source>
        <dbReference type="ARBA" id="ARBA00022679"/>
    </source>
</evidence>
<feature type="transmembrane region" description="Helical" evidence="12">
    <location>
        <begin position="12"/>
        <end position="33"/>
    </location>
</feature>
<dbReference type="InterPro" id="IPR001264">
    <property type="entry name" value="Glyco_trans_51"/>
</dbReference>
<evidence type="ECO:0000313" key="17">
    <source>
        <dbReference type="Proteomes" id="UP001279642"/>
    </source>
</evidence>
<dbReference type="EMBL" id="JAXCLW010000002">
    <property type="protein sequence ID" value="MDY0883126.1"/>
    <property type="molecule type" value="Genomic_DNA"/>
</dbReference>
<name>A0ABU5E9W2_9PROT</name>
<feature type="domain" description="Glycosyl transferase family 51" evidence="14">
    <location>
        <begin position="65"/>
        <end position="228"/>
    </location>
</feature>
<dbReference type="Pfam" id="PF06832">
    <property type="entry name" value="BiPBP_C"/>
    <property type="match status" value="1"/>
</dbReference>
<feature type="domain" description="Penicillin-binding C-terminal" evidence="15">
    <location>
        <begin position="614"/>
        <end position="699"/>
    </location>
</feature>
<evidence type="ECO:0000256" key="6">
    <source>
        <dbReference type="ARBA" id="ARBA00022676"/>
    </source>
</evidence>
<keyword evidence="6" id="KW-0328">Glycosyltransferase</keyword>
<dbReference type="Gene3D" id="3.40.710.10">
    <property type="entry name" value="DD-peptidase/beta-lactamase superfamily"/>
    <property type="match status" value="1"/>
</dbReference>
<keyword evidence="7" id="KW-0808">Transferase</keyword>
<evidence type="ECO:0000256" key="8">
    <source>
        <dbReference type="ARBA" id="ARBA00022801"/>
    </source>
</evidence>
<evidence type="ECO:0000259" key="15">
    <source>
        <dbReference type="Pfam" id="PF06832"/>
    </source>
</evidence>
<proteinExistence type="inferred from homology"/>
<dbReference type="Proteomes" id="UP001279642">
    <property type="component" value="Unassembled WGS sequence"/>
</dbReference>
<dbReference type="InterPro" id="IPR011815">
    <property type="entry name" value="PBP_1c"/>
</dbReference>
<comment type="similarity">
    <text evidence="3">In the N-terminal section; belongs to the glycosyltransferase 51 family.</text>
</comment>
<dbReference type="InterPro" id="IPR009647">
    <property type="entry name" value="PBP_C"/>
</dbReference>
<dbReference type="SUPFAM" id="SSF56601">
    <property type="entry name" value="beta-lactamase/transpeptidase-like"/>
    <property type="match status" value="1"/>
</dbReference>
<evidence type="ECO:0000256" key="3">
    <source>
        <dbReference type="ARBA" id="ARBA00007739"/>
    </source>
</evidence>
<accession>A0ABU5E9W2</accession>
<comment type="pathway">
    <text evidence="1">Cell wall biogenesis; peptidoglycan biosynthesis.</text>
</comment>
<dbReference type="Pfam" id="PF00905">
    <property type="entry name" value="Transpeptidase"/>
    <property type="match status" value="1"/>
</dbReference>
<evidence type="ECO:0000256" key="1">
    <source>
        <dbReference type="ARBA" id="ARBA00004752"/>
    </source>
</evidence>
<evidence type="ECO:0000256" key="11">
    <source>
        <dbReference type="ARBA" id="ARBA00049902"/>
    </source>
</evidence>
<dbReference type="InterPro" id="IPR050396">
    <property type="entry name" value="Glycosyltr_51/Transpeptidase"/>
</dbReference>
<dbReference type="InterPro" id="IPR023346">
    <property type="entry name" value="Lysozyme-like_dom_sf"/>
</dbReference>
<keyword evidence="5" id="KW-0645">Protease</keyword>
<dbReference type="Pfam" id="PF00912">
    <property type="entry name" value="Transgly"/>
    <property type="match status" value="1"/>
</dbReference>
<evidence type="ECO:0000256" key="5">
    <source>
        <dbReference type="ARBA" id="ARBA00022670"/>
    </source>
</evidence>
<gene>
    <name evidence="16" type="primary">pbpC</name>
    <name evidence="16" type="ORF">SMD27_09740</name>
</gene>
<evidence type="ECO:0000256" key="9">
    <source>
        <dbReference type="ARBA" id="ARBA00023268"/>
    </source>
</evidence>
<dbReference type="PANTHER" id="PTHR32282">
    <property type="entry name" value="BINDING PROTEIN TRANSPEPTIDASE, PUTATIVE-RELATED"/>
    <property type="match status" value="1"/>
</dbReference>
<dbReference type="SUPFAM" id="SSF53955">
    <property type="entry name" value="Lysozyme-like"/>
    <property type="match status" value="1"/>
</dbReference>
<evidence type="ECO:0000259" key="14">
    <source>
        <dbReference type="Pfam" id="PF00912"/>
    </source>
</evidence>
<dbReference type="InterPro" id="IPR001460">
    <property type="entry name" value="PCN-bd_Tpept"/>
</dbReference>
<keyword evidence="17" id="KW-1185">Reference proteome</keyword>
<evidence type="ECO:0000259" key="13">
    <source>
        <dbReference type="Pfam" id="PF00905"/>
    </source>
</evidence>